<evidence type="ECO:0000256" key="1">
    <source>
        <dbReference type="SAM" id="Coils"/>
    </source>
</evidence>
<evidence type="ECO:0000313" key="4">
    <source>
        <dbReference type="Proteomes" id="UP000034883"/>
    </source>
</evidence>
<dbReference type="KEGG" id="samy:DB32_001773"/>
<keyword evidence="1" id="KW-0175">Coiled coil</keyword>
<keyword evidence="2" id="KW-0812">Transmembrane</keyword>
<feature type="coiled-coil region" evidence="1">
    <location>
        <begin position="251"/>
        <end position="278"/>
    </location>
</feature>
<reference evidence="3 4" key="1">
    <citation type="submission" date="2015-03" db="EMBL/GenBank/DDBJ databases">
        <title>Genome assembly of Sandaracinus amylolyticus DSM 53668.</title>
        <authorList>
            <person name="Sharma G."/>
            <person name="Subramanian S."/>
        </authorList>
    </citation>
    <scope>NUCLEOTIDE SEQUENCE [LARGE SCALE GENOMIC DNA]</scope>
    <source>
        <strain evidence="3 4">DSM 53668</strain>
    </source>
</reference>
<name>A0A0F6SE59_9BACT</name>
<dbReference type="Proteomes" id="UP000034883">
    <property type="component" value="Chromosome"/>
</dbReference>
<dbReference type="EMBL" id="CP011125">
    <property type="protein sequence ID" value="AKF04624.1"/>
    <property type="molecule type" value="Genomic_DNA"/>
</dbReference>
<sequence length="292" mass="31910">MLLVAVLAGCGGSLDRVRHLEPVRRAASCARITDVPWTALDRAAGADRTRVEAMPDDVRRVADAARLDDAMLGDQVVLVEHLLVLHADLGGAIAEVDCLSDQLEDLQSELAERESAFSLTLTLVSIGVGALTAIASGVIDLVSDDDISSPIIQIVGGVGATALGVIAFFPPDESVTLDHERNVLRVVRDARDAEDVMRAPFVMRLLVAPRVDGPSPRDELERRWSDTFALVDDDMPALLFGNGGRYDREALRTRELVLEQLEAELQLLRQDFELLSRFLFERPRDASRPTTP</sequence>
<feature type="transmembrane region" description="Helical" evidence="2">
    <location>
        <begin position="116"/>
        <end position="139"/>
    </location>
</feature>
<keyword evidence="2" id="KW-1133">Transmembrane helix</keyword>
<feature type="transmembrane region" description="Helical" evidence="2">
    <location>
        <begin position="151"/>
        <end position="169"/>
    </location>
</feature>
<evidence type="ECO:0000313" key="3">
    <source>
        <dbReference type="EMBL" id="AKF04624.1"/>
    </source>
</evidence>
<dbReference type="STRING" id="927083.DB32_001773"/>
<evidence type="ECO:0000256" key="2">
    <source>
        <dbReference type="SAM" id="Phobius"/>
    </source>
</evidence>
<gene>
    <name evidence="3" type="ORF">DB32_001773</name>
</gene>
<keyword evidence="2" id="KW-0472">Membrane</keyword>
<feature type="coiled-coil region" evidence="1">
    <location>
        <begin position="89"/>
        <end position="116"/>
    </location>
</feature>
<dbReference type="AlphaFoldDB" id="A0A0F6SE59"/>
<protein>
    <submittedName>
        <fullName evidence="3">Uncharacterized protein</fullName>
    </submittedName>
</protein>
<accession>A0A0F6SE59</accession>
<proteinExistence type="predicted"/>
<organism evidence="3 4">
    <name type="scientific">Sandaracinus amylolyticus</name>
    <dbReference type="NCBI Taxonomy" id="927083"/>
    <lineage>
        <taxon>Bacteria</taxon>
        <taxon>Pseudomonadati</taxon>
        <taxon>Myxococcota</taxon>
        <taxon>Polyangia</taxon>
        <taxon>Polyangiales</taxon>
        <taxon>Sandaracinaceae</taxon>
        <taxon>Sandaracinus</taxon>
    </lineage>
</organism>
<keyword evidence="4" id="KW-1185">Reference proteome</keyword>